<comment type="caution">
    <text evidence="5">The sequence shown here is derived from an EMBL/GenBank/DDBJ whole genome shotgun (WGS) entry which is preliminary data.</text>
</comment>
<gene>
    <name evidence="3" type="ORF">EGW16_14600</name>
    <name evidence="4" type="ORF">EU507_06375</name>
    <name evidence="5" type="ORF">EY666_01875</name>
    <name evidence="2" type="ORF">GTI81_10760</name>
</gene>
<feature type="transmembrane region" description="Helical" evidence="1">
    <location>
        <begin position="58"/>
        <end position="79"/>
    </location>
</feature>
<evidence type="ECO:0000313" key="9">
    <source>
        <dbReference type="Proteomes" id="UP000429730"/>
    </source>
</evidence>
<sequence>MLTNCSGKKRQEGSKMNSSYLSYVFELSLYYLLLIMSLPLVYAVTYHLSFSSMYTSEWLMISVFLSPLVLLFAGIRYGFARLKQQERQVMK</sequence>
<keyword evidence="1" id="KW-0812">Transmembrane</keyword>
<proteinExistence type="predicted"/>
<reference evidence="5 8" key="2">
    <citation type="submission" date="2019-02" db="EMBL/GenBank/DDBJ databases">
        <title>Bacteria dissemination in different level of health care in South Africa: the effectiveness of infections prevention and control.</title>
        <authorList>
            <person name="Shobo C."/>
            <person name="Amoako D.G."/>
            <person name="Allam M."/>
            <person name="Ismail A."/>
            <person name="Bester L.A."/>
            <person name="Essack S.Y."/>
        </authorList>
    </citation>
    <scope>NUCLEOTIDE SEQUENCE [LARGE SCALE GENOMIC DNA]</scope>
    <source>
        <strain evidence="5 8">2SIL2</strain>
    </source>
</reference>
<dbReference type="AlphaFoldDB" id="A0A1Q1FXU8"/>
<protein>
    <submittedName>
        <fullName evidence="5">Uncharacterized protein</fullName>
    </submittedName>
</protein>
<dbReference type="EMBL" id="SEWT01000003">
    <property type="protein sequence ID" value="RYU33765.1"/>
    <property type="molecule type" value="Genomic_DNA"/>
</dbReference>
<evidence type="ECO:0000313" key="3">
    <source>
        <dbReference type="EMBL" id="ROX30311.1"/>
    </source>
</evidence>
<dbReference type="Proteomes" id="UP000281488">
    <property type="component" value="Unassembled WGS sequence"/>
</dbReference>
<reference evidence="2 9" key="4">
    <citation type="submission" date="2019-04" db="EMBL/GenBank/DDBJ databases">
        <title>Step-wise assembly of the neonatal virome modulated by breast feeding.</title>
        <authorList>
            <person name="Liang G."/>
            <person name="Bushman F."/>
        </authorList>
    </citation>
    <scope>NUCLEOTIDE SEQUENCE [LARGE SCALE GENOMIC DNA]</scope>
    <source>
        <strain evidence="2 9">E3754</strain>
    </source>
</reference>
<reference evidence="4 7" key="3">
    <citation type="submission" date="2019-02" db="EMBL/GenBank/DDBJ databases">
        <title>From farm to fork: dissemination of Tn554::fexA-optrA in linezolid-resistant Enterococcus faecalis clones from chicken feces and meat in Tunisia.</title>
        <authorList>
            <person name="Tedim A.P."/>
            <person name="Elghaieb H."/>
            <person name="Abbassi M.S."/>
            <person name="Novais C."/>
            <person name="Hassen A."/>
            <person name="Peixe L."/>
            <person name="Freitas A.R."/>
        </authorList>
    </citation>
    <scope>NUCLEOTIDE SEQUENCE [LARGE SCALE GENOMIC DNA]</scope>
    <source>
        <strain evidence="4 7">728T</strain>
    </source>
</reference>
<evidence type="ECO:0000256" key="1">
    <source>
        <dbReference type="SAM" id="Phobius"/>
    </source>
</evidence>
<evidence type="ECO:0000313" key="6">
    <source>
        <dbReference type="Proteomes" id="UP000281488"/>
    </source>
</evidence>
<evidence type="ECO:0000313" key="2">
    <source>
        <dbReference type="EMBL" id="MXS53193.1"/>
    </source>
</evidence>
<organism evidence="5 8">
    <name type="scientific">Enterococcus faecalis</name>
    <name type="common">Streptococcus faecalis</name>
    <dbReference type="NCBI Taxonomy" id="1351"/>
    <lineage>
        <taxon>Bacteria</taxon>
        <taxon>Bacillati</taxon>
        <taxon>Bacillota</taxon>
        <taxon>Bacilli</taxon>
        <taxon>Lactobacillales</taxon>
        <taxon>Enterococcaceae</taxon>
        <taxon>Enterococcus</taxon>
    </lineage>
</organism>
<dbReference type="EMBL" id="RKMZ01000010">
    <property type="protein sequence ID" value="ROX30311.1"/>
    <property type="molecule type" value="Genomic_DNA"/>
</dbReference>
<keyword evidence="1" id="KW-1133">Transmembrane helix</keyword>
<dbReference type="Proteomes" id="UP000305511">
    <property type="component" value="Unassembled WGS sequence"/>
</dbReference>
<keyword evidence="1" id="KW-0472">Membrane</keyword>
<dbReference type="EMBL" id="SIYF01000036">
    <property type="protein sequence ID" value="TKK91797.1"/>
    <property type="molecule type" value="Genomic_DNA"/>
</dbReference>
<dbReference type="Proteomes" id="UP000292223">
    <property type="component" value="Unassembled WGS sequence"/>
</dbReference>
<dbReference type="Proteomes" id="UP000429730">
    <property type="component" value="Unassembled WGS sequence"/>
</dbReference>
<evidence type="ECO:0000313" key="5">
    <source>
        <dbReference type="EMBL" id="TKK91797.1"/>
    </source>
</evidence>
<evidence type="ECO:0000313" key="8">
    <source>
        <dbReference type="Proteomes" id="UP000305511"/>
    </source>
</evidence>
<dbReference type="EMBL" id="WVTJ01000020">
    <property type="protein sequence ID" value="MXS53193.1"/>
    <property type="molecule type" value="Genomic_DNA"/>
</dbReference>
<reference evidence="3 6" key="1">
    <citation type="submission" date="2018-10" db="EMBL/GenBank/DDBJ databases">
        <title>Genotypes and phenotypes of Enterococci isolated from broiler chickens.</title>
        <authorList>
            <person name="Muhammad A.R."/>
            <person name="Diarra M.S."/>
        </authorList>
    </citation>
    <scope>NUCLEOTIDE SEQUENCE [LARGE SCALE GENOMIC DNA]</scope>
    <source>
        <strain evidence="3 6">LIT2 A36'</strain>
    </source>
</reference>
<evidence type="ECO:0000313" key="4">
    <source>
        <dbReference type="EMBL" id="RYU33765.1"/>
    </source>
</evidence>
<feature type="transmembrane region" description="Helical" evidence="1">
    <location>
        <begin position="20"/>
        <end position="46"/>
    </location>
</feature>
<evidence type="ECO:0000313" key="7">
    <source>
        <dbReference type="Proteomes" id="UP000292223"/>
    </source>
</evidence>
<name>A0A1Q1FXU8_ENTFL</name>
<accession>A0A1Q1FXU8</accession>